<comment type="caution">
    <text evidence="2">The sequence shown here is derived from an EMBL/GenBank/DDBJ whole genome shotgun (WGS) entry which is preliminary data.</text>
</comment>
<proteinExistence type="predicted"/>
<gene>
    <name evidence="2" type="ORF">POCULU_LOCUS9320</name>
</gene>
<evidence type="ECO:0000256" key="1">
    <source>
        <dbReference type="SAM" id="Coils"/>
    </source>
</evidence>
<sequence length="90" mass="10827">EQNKRLTVDVIKEIKMKVPANEKGEYDLKKQQEIIEKYKIIKEIQNEVEKSRKEISKLVVDIERKRERKREQMKTGGIYLFTVPPKMRIP</sequence>
<feature type="coiled-coil region" evidence="1">
    <location>
        <begin position="41"/>
        <end position="72"/>
    </location>
</feature>
<dbReference type="EMBL" id="CAJVPJ010003367">
    <property type="protein sequence ID" value="CAG8639089.1"/>
    <property type="molecule type" value="Genomic_DNA"/>
</dbReference>
<dbReference type="Proteomes" id="UP000789572">
    <property type="component" value="Unassembled WGS sequence"/>
</dbReference>
<keyword evidence="3" id="KW-1185">Reference proteome</keyword>
<dbReference type="AlphaFoldDB" id="A0A9N9H0U4"/>
<accession>A0A9N9H0U4</accession>
<evidence type="ECO:0000313" key="2">
    <source>
        <dbReference type="EMBL" id="CAG8639089.1"/>
    </source>
</evidence>
<keyword evidence="1" id="KW-0175">Coiled coil</keyword>
<feature type="non-terminal residue" evidence="2">
    <location>
        <position position="90"/>
    </location>
</feature>
<reference evidence="2" key="1">
    <citation type="submission" date="2021-06" db="EMBL/GenBank/DDBJ databases">
        <authorList>
            <person name="Kallberg Y."/>
            <person name="Tangrot J."/>
            <person name="Rosling A."/>
        </authorList>
    </citation>
    <scope>NUCLEOTIDE SEQUENCE</scope>
    <source>
        <strain evidence="2">IA702</strain>
    </source>
</reference>
<evidence type="ECO:0000313" key="3">
    <source>
        <dbReference type="Proteomes" id="UP000789572"/>
    </source>
</evidence>
<protein>
    <submittedName>
        <fullName evidence="2">10290_t:CDS:1</fullName>
    </submittedName>
</protein>
<name>A0A9N9H0U4_9GLOM</name>
<organism evidence="2 3">
    <name type="scientific">Paraglomus occultum</name>
    <dbReference type="NCBI Taxonomy" id="144539"/>
    <lineage>
        <taxon>Eukaryota</taxon>
        <taxon>Fungi</taxon>
        <taxon>Fungi incertae sedis</taxon>
        <taxon>Mucoromycota</taxon>
        <taxon>Glomeromycotina</taxon>
        <taxon>Glomeromycetes</taxon>
        <taxon>Paraglomerales</taxon>
        <taxon>Paraglomeraceae</taxon>
        <taxon>Paraglomus</taxon>
    </lineage>
</organism>